<organism evidence="2 3">
    <name type="scientific">Sphingomonas endophytica</name>
    <dbReference type="NCBI Taxonomy" id="869719"/>
    <lineage>
        <taxon>Bacteria</taxon>
        <taxon>Pseudomonadati</taxon>
        <taxon>Pseudomonadota</taxon>
        <taxon>Alphaproteobacteria</taxon>
        <taxon>Sphingomonadales</taxon>
        <taxon>Sphingomonadaceae</taxon>
        <taxon>Sphingomonas</taxon>
    </lineage>
</organism>
<reference evidence="2 3" key="1">
    <citation type="journal article" date="2016" name="Front. Microbiol.">
        <title>Genomic Resource of Rice Seed Associated Bacteria.</title>
        <authorList>
            <person name="Midha S."/>
            <person name="Bansal K."/>
            <person name="Sharma S."/>
            <person name="Kumar N."/>
            <person name="Patil P.P."/>
            <person name="Chaudhry V."/>
            <person name="Patil P.B."/>
        </authorList>
    </citation>
    <scope>NUCLEOTIDE SEQUENCE [LARGE SCALE GENOMIC DNA]</scope>
    <source>
        <strain evidence="2 3">NS334</strain>
    </source>
</reference>
<evidence type="ECO:0000313" key="2">
    <source>
        <dbReference type="EMBL" id="KTT70587.1"/>
    </source>
</evidence>
<dbReference type="AlphaFoldDB" id="A0A147HZV5"/>
<dbReference type="Proteomes" id="UP000074310">
    <property type="component" value="Unassembled WGS sequence"/>
</dbReference>
<sequence>MHHDLTALWKSNTPRFVVVLDAELAYDHEAHARYQASERFLPADAAHLSPRELRTDPRVTPRWPCHRITTLSWLVMTEAEDGLRPVRLETRGLPEQDEAAVLKAFFADMERLGCVQIVTWGGFHSDLPQILIGAIDAGLRLPPSLIGLLSPWQRGASGHLDLCGEMCGGASPVHLAEVAARLGVPAKLTCRPDLVSQMMQQGKWSAVRSVCEGDVWTTAALLMRWRHLSGGTASVLEATRRLTSFVAEHCAHRPYAADWQRYADDLLAASFAAEARKLETLGAAACN</sequence>
<dbReference type="EMBL" id="LDTB01000050">
    <property type="protein sequence ID" value="KTT70587.1"/>
    <property type="molecule type" value="Genomic_DNA"/>
</dbReference>
<dbReference type="InterPro" id="IPR012337">
    <property type="entry name" value="RNaseH-like_sf"/>
</dbReference>
<dbReference type="Pfam" id="PF10108">
    <property type="entry name" value="DNA_pol_B_exo2"/>
    <property type="match status" value="1"/>
</dbReference>
<keyword evidence="3" id="KW-1185">Reference proteome</keyword>
<dbReference type="SUPFAM" id="SSF53098">
    <property type="entry name" value="Ribonuclease H-like"/>
    <property type="match status" value="1"/>
</dbReference>
<evidence type="ECO:0000313" key="3">
    <source>
        <dbReference type="Proteomes" id="UP000074310"/>
    </source>
</evidence>
<evidence type="ECO:0000259" key="1">
    <source>
        <dbReference type="Pfam" id="PF10108"/>
    </source>
</evidence>
<dbReference type="OrthoDB" id="7426030at2"/>
<proteinExistence type="predicted"/>
<dbReference type="PATRIC" id="fig|869719.3.peg.2363"/>
<name>A0A147HZV5_9SPHN</name>
<feature type="domain" description="Predicted 3'-5' exonuclease PolB-like" evidence="1">
    <location>
        <begin position="64"/>
        <end position="246"/>
    </location>
</feature>
<dbReference type="InterPro" id="IPR019288">
    <property type="entry name" value="3'-5'_exonuclease_PolB-like"/>
</dbReference>
<accession>A0A147HZV5</accession>
<gene>
    <name evidence="2" type="ORF">NS334_11900</name>
</gene>
<protein>
    <recommendedName>
        <fullName evidence="1">Predicted 3'-5' exonuclease PolB-like domain-containing protein</fullName>
    </recommendedName>
</protein>
<comment type="caution">
    <text evidence="2">The sequence shown here is derived from an EMBL/GenBank/DDBJ whole genome shotgun (WGS) entry which is preliminary data.</text>
</comment>
<dbReference type="RefSeq" id="WP_058756178.1">
    <property type="nucleotide sequence ID" value="NZ_LDTB01000050.1"/>
</dbReference>